<keyword evidence="1" id="KW-0472">Membrane</keyword>
<comment type="caution">
    <text evidence="2">The sequence shown here is derived from an EMBL/GenBank/DDBJ whole genome shotgun (WGS) entry which is preliminary data.</text>
</comment>
<proteinExistence type="predicted"/>
<evidence type="ECO:0000313" key="3">
    <source>
        <dbReference type="Proteomes" id="UP000807025"/>
    </source>
</evidence>
<feature type="transmembrane region" description="Helical" evidence="1">
    <location>
        <begin position="32"/>
        <end position="53"/>
    </location>
</feature>
<keyword evidence="3" id="KW-1185">Reference proteome</keyword>
<dbReference type="AlphaFoldDB" id="A0A9P5ZRT1"/>
<name>A0A9P5ZRT1_PLEER</name>
<evidence type="ECO:0000256" key="1">
    <source>
        <dbReference type="SAM" id="Phobius"/>
    </source>
</evidence>
<protein>
    <submittedName>
        <fullName evidence="2">Uncharacterized protein</fullName>
    </submittedName>
</protein>
<accession>A0A9P5ZRT1</accession>
<organism evidence="2 3">
    <name type="scientific">Pleurotus eryngii</name>
    <name type="common">Boletus of the steppes</name>
    <dbReference type="NCBI Taxonomy" id="5323"/>
    <lineage>
        <taxon>Eukaryota</taxon>
        <taxon>Fungi</taxon>
        <taxon>Dikarya</taxon>
        <taxon>Basidiomycota</taxon>
        <taxon>Agaricomycotina</taxon>
        <taxon>Agaricomycetes</taxon>
        <taxon>Agaricomycetidae</taxon>
        <taxon>Agaricales</taxon>
        <taxon>Pleurotineae</taxon>
        <taxon>Pleurotaceae</taxon>
        <taxon>Pleurotus</taxon>
    </lineage>
</organism>
<gene>
    <name evidence="2" type="ORF">BDN71DRAFT_1218117</name>
</gene>
<dbReference type="Proteomes" id="UP000807025">
    <property type="component" value="Unassembled WGS sequence"/>
</dbReference>
<dbReference type="OrthoDB" id="10333198at2759"/>
<dbReference type="EMBL" id="MU154603">
    <property type="protein sequence ID" value="KAF9492332.1"/>
    <property type="molecule type" value="Genomic_DNA"/>
</dbReference>
<keyword evidence="1" id="KW-0812">Transmembrane</keyword>
<evidence type="ECO:0000313" key="2">
    <source>
        <dbReference type="EMBL" id="KAF9492332.1"/>
    </source>
</evidence>
<reference evidence="2" key="1">
    <citation type="submission" date="2020-11" db="EMBL/GenBank/DDBJ databases">
        <authorList>
            <consortium name="DOE Joint Genome Institute"/>
            <person name="Ahrendt S."/>
            <person name="Riley R."/>
            <person name="Andreopoulos W."/>
            <person name="Labutti K."/>
            <person name="Pangilinan J."/>
            <person name="Ruiz-Duenas F.J."/>
            <person name="Barrasa J.M."/>
            <person name="Sanchez-Garcia M."/>
            <person name="Camarero S."/>
            <person name="Miyauchi S."/>
            <person name="Serrano A."/>
            <person name="Linde D."/>
            <person name="Babiker R."/>
            <person name="Drula E."/>
            <person name="Ayuso-Fernandez I."/>
            <person name="Pacheco R."/>
            <person name="Padilla G."/>
            <person name="Ferreira P."/>
            <person name="Barriuso J."/>
            <person name="Kellner H."/>
            <person name="Castanera R."/>
            <person name="Alfaro M."/>
            <person name="Ramirez L."/>
            <person name="Pisabarro A.G."/>
            <person name="Kuo A."/>
            <person name="Tritt A."/>
            <person name="Lipzen A."/>
            <person name="He G."/>
            <person name="Yan M."/>
            <person name="Ng V."/>
            <person name="Cullen D."/>
            <person name="Martin F."/>
            <person name="Rosso M.-N."/>
            <person name="Henrissat B."/>
            <person name="Hibbett D."/>
            <person name="Martinez A.T."/>
            <person name="Grigoriev I.V."/>
        </authorList>
    </citation>
    <scope>NUCLEOTIDE SEQUENCE</scope>
    <source>
        <strain evidence="2">ATCC 90797</strain>
    </source>
</reference>
<keyword evidence="1" id="KW-1133">Transmembrane helix</keyword>
<sequence length="136" mass="15116">MGFSTALFSIICVSYIAFSHFHSFVKTVVFQTICLPILCVLWFSTAALTALMAETLGPEICYSDGLYVICSKLAWIKLCSYINCIILAVYSAILLVFTLHAEHAGHPNVWMESTLALPYSKDGYFSRNSSGDPRKE</sequence>
<feature type="transmembrane region" description="Helical" evidence="1">
    <location>
        <begin position="6"/>
        <end position="25"/>
    </location>
</feature>
<feature type="transmembrane region" description="Helical" evidence="1">
    <location>
        <begin position="73"/>
        <end position="97"/>
    </location>
</feature>